<protein>
    <submittedName>
        <fullName evidence="2">Uma2 family endonuclease</fullName>
    </submittedName>
</protein>
<keyword evidence="2" id="KW-0540">Nuclease</keyword>
<evidence type="ECO:0000313" key="2">
    <source>
        <dbReference type="EMBL" id="MBF9130357.1"/>
    </source>
</evidence>
<dbReference type="InterPro" id="IPR012296">
    <property type="entry name" value="Nuclease_put_TT1808"/>
</dbReference>
<organism evidence="2 3">
    <name type="scientific">Plantactinospora alkalitolerans</name>
    <dbReference type="NCBI Taxonomy" id="2789879"/>
    <lineage>
        <taxon>Bacteria</taxon>
        <taxon>Bacillati</taxon>
        <taxon>Actinomycetota</taxon>
        <taxon>Actinomycetes</taxon>
        <taxon>Micromonosporales</taxon>
        <taxon>Micromonosporaceae</taxon>
        <taxon>Plantactinospora</taxon>
    </lineage>
</organism>
<sequence>MLRRSAGPGGDGGRIPDLTLWSRPQPRSVWLTLTDLLLAVEIVSPGSEAMDEVVKRREYERAGIPRYWMVERDVAQTVTLYVLSTDKTYQVAAKMPLAWLLHTAPADHHLAR</sequence>
<evidence type="ECO:0000259" key="1">
    <source>
        <dbReference type="Pfam" id="PF05685"/>
    </source>
</evidence>
<proteinExistence type="predicted"/>
<name>A0ABS0GVX4_9ACTN</name>
<dbReference type="Gene3D" id="3.90.1570.10">
    <property type="entry name" value="tt1808, chain A"/>
    <property type="match status" value="1"/>
</dbReference>
<dbReference type="SUPFAM" id="SSF52980">
    <property type="entry name" value="Restriction endonuclease-like"/>
    <property type="match status" value="1"/>
</dbReference>
<keyword evidence="2" id="KW-0378">Hydrolase</keyword>
<dbReference type="CDD" id="cd06260">
    <property type="entry name" value="DUF820-like"/>
    <property type="match status" value="1"/>
</dbReference>
<keyword evidence="2" id="KW-0255">Endonuclease</keyword>
<dbReference type="InterPro" id="IPR011335">
    <property type="entry name" value="Restrct_endonuc-II-like"/>
</dbReference>
<dbReference type="GO" id="GO:0004519">
    <property type="term" value="F:endonuclease activity"/>
    <property type="evidence" value="ECO:0007669"/>
    <property type="project" value="UniProtKB-KW"/>
</dbReference>
<dbReference type="Proteomes" id="UP000638560">
    <property type="component" value="Unassembled WGS sequence"/>
</dbReference>
<dbReference type="InterPro" id="IPR008538">
    <property type="entry name" value="Uma2"/>
</dbReference>
<gene>
    <name evidence="2" type="ORF">I0C86_15530</name>
</gene>
<comment type="caution">
    <text evidence="2">The sequence shown here is derived from an EMBL/GenBank/DDBJ whole genome shotgun (WGS) entry which is preliminary data.</text>
</comment>
<dbReference type="EMBL" id="JADPUN010000151">
    <property type="protein sequence ID" value="MBF9130357.1"/>
    <property type="molecule type" value="Genomic_DNA"/>
</dbReference>
<feature type="domain" description="Putative restriction endonuclease" evidence="1">
    <location>
        <begin position="10"/>
        <end position="92"/>
    </location>
</feature>
<evidence type="ECO:0000313" key="3">
    <source>
        <dbReference type="Proteomes" id="UP000638560"/>
    </source>
</evidence>
<dbReference type="RefSeq" id="WP_196201936.1">
    <property type="nucleotide sequence ID" value="NZ_JADPUN010000151.1"/>
</dbReference>
<dbReference type="Pfam" id="PF05685">
    <property type="entry name" value="Uma2"/>
    <property type="match status" value="1"/>
</dbReference>
<keyword evidence="3" id="KW-1185">Reference proteome</keyword>
<accession>A0ABS0GVX4</accession>
<reference evidence="2 3" key="1">
    <citation type="submission" date="2020-11" db="EMBL/GenBank/DDBJ databases">
        <title>A novel isolate from a Black sea contaminated sediment with potential to produce alkanes: Plantactinospora alkalitolerans sp. nov.</title>
        <authorList>
            <person name="Carro L."/>
            <person name="Veyisoglu A."/>
            <person name="Guven K."/>
            <person name="Schumann P."/>
            <person name="Klenk H.-P."/>
            <person name="Sahin N."/>
        </authorList>
    </citation>
    <scope>NUCLEOTIDE SEQUENCE [LARGE SCALE GENOMIC DNA]</scope>
    <source>
        <strain evidence="2 3">S1510</strain>
    </source>
</reference>